<name>A0A8H8CDE8_PSICU</name>
<comment type="caution">
    <text evidence="2">The sequence shown here is derived from an EMBL/GenBank/DDBJ whole genome shotgun (WGS) entry which is preliminary data.</text>
</comment>
<accession>A0A8H8CDE8</accession>
<organism evidence="2">
    <name type="scientific">Psilocybe cubensis</name>
    <name type="common">Psychedelic mushroom</name>
    <name type="synonym">Stropharia cubensis</name>
    <dbReference type="NCBI Taxonomy" id="181762"/>
    <lineage>
        <taxon>Eukaryota</taxon>
        <taxon>Fungi</taxon>
        <taxon>Dikarya</taxon>
        <taxon>Basidiomycota</taxon>
        <taxon>Agaricomycotina</taxon>
        <taxon>Agaricomycetes</taxon>
        <taxon>Agaricomycetidae</taxon>
        <taxon>Agaricales</taxon>
        <taxon>Agaricineae</taxon>
        <taxon>Strophariaceae</taxon>
        <taxon>Psilocybe</taxon>
    </lineage>
</organism>
<reference evidence="2" key="1">
    <citation type="submission" date="2021-02" db="EMBL/GenBank/DDBJ databases">
        <title>Psilocybe cubensis genome.</title>
        <authorList>
            <person name="Mckernan K.J."/>
            <person name="Crawford S."/>
            <person name="Trippe A."/>
            <person name="Kane L.T."/>
            <person name="Mclaughlin S."/>
        </authorList>
    </citation>
    <scope>NUCLEOTIDE SEQUENCE [LARGE SCALE GENOMIC DNA]</scope>
    <source>
        <strain evidence="2">MGC-MH-2018</strain>
    </source>
</reference>
<feature type="chain" id="PRO_5034534827" evidence="1">
    <location>
        <begin position="17"/>
        <end position="149"/>
    </location>
</feature>
<keyword evidence="1" id="KW-0732">Signal</keyword>
<feature type="signal peptide" evidence="1">
    <location>
        <begin position="1"/>
        <end position="16"/>
    </location>
</feature>
<dbReference type="OrthoDB" id="2985022at2759"/>
<proteinExistence type="predicted"/>
<dbReference type="EMBL" id="JAFIQS010000022">
    <property type="protein sequence ID" value="KAG5161972.1"/>
    <property type="molecule type" value="Genomic_DNA"/>
</dbReference>
<gene>
    <name evidence="2" type="ORF">JR316_013106</name>
</gene>
<evidence type="ECO:0000256" key="1">
    <source>
        <dbReference type="SAM" id="SignalP"/>
    </source>
</evidence>
<protein>
    <submittedName>
        <fullName evidence="2">Uncharacterized protein</fullName>
    </submittedName>
</protein>
<evidence type="ECO:0000313" key="2">
    <source>
        <dbReference type="EMBL" id="KAG5161972.1"/>
    </source>
</evidence>
<sequence length="149" mass="14977">MHFNSLVLFTIAAVSAIAGAVPASANNGGIMSLEEMKAFVNTLPPDEVTLVGDPFGTLSSRAALSVTVTFCSTRSADICTGPCTVRTLPGGTCIDTPNTNCLAATGQVVFCGSPACGGICNLLSTCAGHLENNFCFTPATKSIGVPAGS</sequence>
<dbReference type="AlphaFoldDB" id="A0A8H8CDE8"/>